<dbReference type="InterPro" id="IPR001841">
    <property type="entry name" value="Znf_RING"/>
</dbReference>
<feature type="compositionally biased region" description="Polar residues" evidence="9">
    <location>
        <begin position="356"/>
        <end position="381"/>
    </location>
</feature>
<dbReference type="Pfam" id="PF13920">
    <property type="entry name" value="zf-C3HC4_3"/>
    <property type="match status" value="1"/>
</dbReference>
<dbReference type="SUPFAM" id="SSF57850">
    <property type="entry name" value="RING/U-box"/>
    <property type="match status" value="1"/>
</dbReference>
<feature type="compositionally biased region" description="Low complexity" evidence="9">
    <location>
        <begin position="427"/>
        <end position="468"/>
    </location>
</feature>
<keyword evidence="2 8" id="KW-0808">Transferase</keyword>
<evidence type="ECO:0000256" key="2">
    <source>
        <dbReference type="ARBA" id="ARBA00022679"/>
    </source>
</evidence>
<name>A0A8C4NF09_EPTBU</name>
<dbReference type="InterPro" id="IPR045194">
    <property type="entry name" value="MGRN1/RNF157-like"/>
</dbReference>
<dbReference type="EC" id="2.3.2.27" evidence="8"/>
<keyword evidence="5 8" id="KW-0833">Ubl conjugation pathway</keyword>
<evidence type="ECO:0000313" key="11">
    <source>
        <dbReference type="Ensembl" id="ENSEBUP00000005723.1"/>
    </source>
</evidence>
<dbReference type="Gene3D" id="3.30.40.10">
    <property type="entry name" value="Zinc/RING finger domain, C3HC4 (zinc finger)"/>
    <property type="match status" value="1"/>
</dbReference>
<dbReference type="Proteomes" id="UP000694388">
    <property type="component" value="Unplaced"/>
</dbReference>
<evidence type="ECO:0000256" key="1">
    <source>
        <dbReference type="ARBA" id="ARBA00000900"/>
    </source>
</evidence>
<protein>
    <recommendedName>
        <fullName evidence="8">E3 ubiquitin-protein ligase</fullName>
        <ecNumber evidence="8">2.3.2.27</ecNumber>
    </recommendedName>
    <alternativeName>
        <fullName evidence="8">RING-type E3 ubiquitin transferase</fullName>
    </alternativeName>
</protein>
<comment type="catalytic activity">
    <reaction evidence="1 8">
        <text>S-ubiquitinyl-[E2 ubiquitin-conjugating enzyme]-L-cysteine + [acceptor protein]-L-lysine = [E2 ubiquitin-conjugating enzyme]-L-cysteine + N(6)-ubiquitinyl-[acceptor protein]-L-lysine.</text>
        <dbReference type="EC" id="2.3.2.27"/>
    </reaction>
</comment>
<sequence>MGGERFEGSCPECYLFGENHDLNFLGSKPVPLPYPAPLPNEPVRALRSLVNIRKDSLRLVKCNEEVKAEVGEVVPVTRVHYNVEFTFDSDAPVDITIYYQATEEFHNANLRYVPKTPQLQSEASQFKAAAGQQFFLPSHTIDPSDWYLQELCFETDREVFPMVIQANVTDGGDYTGHSHVLMATFEKHGDGTYSAKPLKQKQVVDGVSYLLQEIYGIENKSKQHTKSEDEGSDNSGECVVCLSDVRDTLILPCRHLCLCSCCAETLRYQASNCPICRLPFRGLLQIRALQWSSKLTPHAAHSDECFDTIPPGYEAVSLLEALNGPCSASPSGPVGPGSLAERLSALGLCTSPSVGLSESPSLTSTEGLGSHSASPRASNYHPQEREVQQEGQASDRPQVEREHWETETQDDGTLLGTTTRSYVVLAVSTVPESSPTPSSTFSTSSPEAEPMSSSSAGESSMSIMSSASGDTHSMKGNVIMVEPTETENGGVQGSTLYVDVVTEDDSNRIQNHNL</sequence>
<accession>A0A8C4NF09</accession>
<dbReference type="InterPro" id="IPR013083">
    <property type="entry name" value="Znf_RING/FYVE/PHD"/>
</dbReference>
<evidence type="ECO:0000256" key="3">
    <source>
        <dbReference type="ARBA" id="ARBA00022723"/>
    </source>
</evidence>
<dbReference type="Ensembl" id="ENSEBUT00000006166.1">
    <property type="protein sequence ID" value="ENSEBUP00000005723.1"/>
    <property type="gene ID" value="ENSEBUG00000003865.1"/>
</dbReference>
<dbReference type="GO" id="GO:0016567">
    <property type="term" value="P:protein ubiquitination"/>
    <property type="evidence" value="ECO:0007669"/>
    <property type="project" value="UniProtKB-UniRule"/>
</dbReference>
<dbReference type="GO" id="GO:0008270">
    <property type="term" value="F:zinc ion binding"/>
    <property type="evidence" value="ECO:0007669"/>
    <property type="project" value="UniProtKB-KW"/>
</dbReference>
<keyword evidence="4 7" id="KW-0863">Zinc-finger</keyword>
<keyword evidence="3 8" id="KW-0479">Metal-binding</keyword>
<reference evidence="11" key="2">
    <citation type="submission" date="2025-09" db="UniProtKB">
        <authorList>
            <consortium name="Ensembl"/>
        </authorList>
    </citation>
    <scope>IDENTIFICATION</scope>
</reference>
<proteinExistence type="predicted"/>
<dbReference type="PANTHER" id="PTHR22996">
    <property type="entry name" value="MAHOGUNIN"/>
    <property type="match status" value="1"/>
</dbReference>
<evidence type="ECO:0000256" key="6">
    <source>
        <dbReference type="ARBA" id="ARBA00022833"/>
    </source>
</evidence>
<dbReference type="GeneTree" id="ENSGT00390000009925"/>
<comment type="function">
    <text evidence="8">E3 ubiquitin ligase.</text>
</comment>
<organism evidence="11 12">
    <name type="scientific">Eptatretus burgeri</name>
    <name type="common">Inshore hagfish</name>
    <dbReference type="NCBI Taxonomy" id="7764"/>
    <lineage>
        <taxon>Eukaryota</taxon>
        <taxon>Metazoa</taxon>
        <taxon>Chordata</taxon>
        <taxon>Craniata</taxon>
        <taxon>Vertebrata</taxon>
        <taxon>Cyclostomata</taxon>
        <taxon>Myxini</taxon>
        <taxon>Myxiniformes</taxon>
        <taxon>Myxinidae</taxon>
        <taxon>Eptatretinae</taxon>
        <taxon>Eptatretus</taxon>
    </lineage>
</organism>
<evidence type="ECO:0000256" key="5">
    <source>
        <dbReference type="ARBA" id="ARBA00022786"/>
    </source>
</evidence>
<dbReference type="InterPro" id="IPR058981">
    <property type="entry name" value="MGRN1/RNF157-like_N"/>
</dbReference>
<dbReference type="AlphaFoldDB" id="A0A8C4NF09"/>
<dbReference type="PROSITE" id="PS50089">
    <property type="entry name" value="ZF_RING_2"/>
    <property type="match status" value="1"/>
</dbReference>
<evidence type="ECO:0000256" key="8">
    <source>
        <dbReference type="RuleBase" id="RU369081"/>
    </source>
</evidence>
<evidence type="ECO:0000256" key="9">
    <source>
        <dbReference type="SAM" id="MobiDB-lite"/>
    </source>
</evidence>
<feature type="region of interest" description="Disordered" evidence="9">
    <location>
        <begin position="356"/>
        <end position="471"/>
    </location>
</feature>
<feature type="domain" description="RING-type" evidence="10">
    <location>
        <begin position="238"/>
        <end position="277"/>
    </location>
</feature>
<dbReference type="GO" id="GO:0005737">
    <property type="term" value="C:cytoplasm"/>
    <property type="evidence" value="ECO:0007669"/>
    <property type="project" value="UniProtKB-SubCell"/>
</dbReference>
<dbReference type="PANTHER" id="PTHR22996:SF0">
    <property type="entry name" value="RE60872P-RELATED"/>
    <property type="match status" value="1"/>
</dbReference>
<reference evidence="11" key="1">
    <citation type="submission" date="2025-08" db="UniProtKB">
        <authorList>
            <consortium name="Ensembl"/>
        </authorList>
    </citation>
    <scope>IDENTIFICATION</scope>
</reference>
<keyword evidence="12" id="KW-1185">Reference proteome</keyword>
<evidence type="ECO:0000259" key="10">
    <source>
        <dbReference type="PROSITE" id="PS50089"/>
    </source>
</evidence>
<dbReference type="Pfam" id="PF26192">
    <property type="entry name" value="RNF157-like_N"/>
    <property type="match status" value="1"/>
</dbReference>
<comment type="subcellular location">
    <subcellularLocation>
        <location evidence="8">Cytoplasm</location>
    </subcellularLocation>
</comment>
<dbReference type="FunFam" id="3.30.40.10:FF:000013">
    <property type="entry name" value="E3 ubiquitin-protein ligase MGRN1 isoform 1"/>
    <property type="match status" value="1"/>
</dbReference>
<evidence type="ECO:0000256" key="7">
    <source>
        <dbReference type="PROSITE-ProRule" id="PRU00175"/>
    </source>
</evidence>
<evidence type="ECO:0000256" key="4">
    <source>
        <dbReference type="ARBA" id="ARBA00022771"/>
    </source>
</evidence>
<keyword evidence="8" id="KW-0963">Cytoplasm</keyword>
<dbReference type="OMA" id="RYKSHIA"/>
<evidence type="ECO:0000313" key="12">
    <source>
        <dbReference type="Proteomes" id="UP000694388"/>
    </source>
</evidence>
<keyword evidence="6 8" id="KW-0862">Zinc</keyword>
<dbReference type="GO" id="GO:0061630">
    <property type="term" value="F:ubiquitin protein ligase activity"/>
    <property type="evidence" value="ECO:0007669"/>
    <property type="project" value="UniProtKB-UniRule"/>
</dbReference>
<feature type="compositionally biased region" description="Basic and acidic residues" evidence="9">
    <location>
        <begin position="397"/>
        <end position="406"/>
    </location>
</feature>